<dbReference type="FunFam" id="3.40.50.2300:FF:000138">
    <property type="entry name" value="Two-component system sensor histidine kinase/response regulator"/>
    <property type="match status" value="1"/>
</dbReference>
<dbReference type="Pfam" id="PF00512">
    <property type="entry name" value="HisKA"/>
    <property type="match status" value="1"/>
</dbReference>
<keyword evidence="9" id="KW-0805">Transcription regulation</keyword>
<dbReference type="SMART" id="SM00342">
    <property type="entry name" value="HTH_ARAC"/>
    <property type="match status" value="1"/>
</dbReference>
<evidence type="ECO:0000256" key="12">
    <source>
        <dbReference type="PROSITE-ProRule" id="PRU00169"/>
    </source>
</evidence>
<dbReference type="Gene3D" id="2.130.10.10">
    <property type="entry name" value="YVTN repeat-like/Quinoprotein amine dehydrogenase"/>
    <property type="match status" value="4"/>
</dbReference>
<dbReference type="OrthoDB" id="9797097at2"/>
<feature type="domain" description="Histidine kinase" evidence="14">
    <location>
        <begin position="870"/>
        <end position="1091"/>
    </location>
</feature>
<evidence type="ECO:0000313" key="17">
    <source>
        <dbReference type="Proteomes" id="UP000266183"/>
    </source>
</evidence>
<reference evidence="17" key="1">
    <citation type="submission" date="2018-09" db="EMBL/GenBank/DDBJ databases">
        <title>Chryseolinea sp. KIS68-18 isolated from soil.</title>
        <authorList>
            <person name="Weon H.-Y."/>
            <person name="Kwon S.-W."/>
            <person name="Lee S.A."/>
        </authorList>
    </citation>
    <scope>NUCLEOTIDE SEQUENCE [LARGE SCALE GENOMIC DNA]</scope>
    <source>
        <strain evidence="17">KIS68-18</strain>
    </source>
</reference>
<dbReference type="SUPFAM" id="SSF47384">
    <property type="entry name" value="Homodimeric domain of signal transducing histidine kinase"/>
    <property type="match status" value="1"/>
</dbReference>
<evidence type="ECO:0000256" key="5">
    <source>
        <dbReference type="ARBA" id="ARBA00022741"/>
    </source>
</evidence>
<dbReference type="Proteomes" id="UP000266183">
    <property type="component" value="Chromosome"/>
</dbReference>
<dbReference type="SMART" id="SM00388">
    <property type="entry name" value="HisKA"/>
    <property type="match status" value="1"/>
</dbReference>
<evidence type="ECO:0000256" key="10">
    <source>
        <dbReference type="ARBA" id="ARBA00023125"/>
    </source>
</evidence>
<dbReference type="InterPro" id="IPR036097">
    <property type="entry name" value="HisK_dim/P_sf"/>
</dbReference>
<dbReference type="PROSITE" id="PS01124">
    <property type="entry name" value="HTH_ARAC_FAMILY_2"/>
    <property type="match status" value="1"/>
</dbReference>
<keyword evidence="8" id="KW-0902">Two-component regulatory system</keyword>
<dbReference type="Gene3D" id="3.40.50.2300">
    <property type="match status" value="1"/>
</dbReference>
<dbReference type="CDD" id="cd16922">
    <property type="entry name" value="HATPase_EvgS-ArcB-TorS-like"/>
    <property type="match status" value="1"/>
</dbReference>
<evidence type="ECO:0000256" key="6">
    <source>
        <dbReference type="ARBA" id="ARBA00022777"/>
    </source>
</evidence>
<dbReference type="FunFam" id="3.30.565.10:FF:000037">
    <property type="entry name" value="Hybrid sensor histidine kinase/response regulator"/>
    <property type="match status" value="1"/>
</dbReference>
<keyword evidence="3 12" id="KW-0597">Phosphoprotein</keyword>
<dbReference type="PROSITE" id="PS00041">
    <property type="entry name" value="HTH_ARAC_FAMILY_1"/>
    <property type="match status" value="1"/>
</dbReference>
<dbReference type="InterPro" id="IPR005467">
    <property type="entry name" value="His_kinase_dom"/>
</dbReference>
<keyword evidence="6 16" id="KW-0418">Kinase</keyword>
<dbReference type="FunFam" id="1.10.287.130:FF:000034">
    <property type="entry name" value="Two-component system sensor histidine kinase/response regulator"/>
    <property type="match status" value="1"/>
</dbReference>
<dbReference type="InterPro" id="IPR018060">
    <property type="entry name" value="HTH_AraC"/>
</dbReference>
<evidence type="ECO:0000259" key="13">
    <source>
        <dbReference type="PROSITE" id="PS01124"/>
    </source>
</evidence>
<keyword evidence="4" id="KW-0808">Transferase</keyword>
<dbReference type="SUPFAM" id="SSF63829">
    <property type="entry name" value="Calcium-dependent phosphotriesterase"/>
    <property type="match status" value="2"/>
</dbReference>
<dbReference type="Gene3D" id="1.10.287.130">
    <property type="match status" value="1"/>
</dbReference>
<dbReference type="Gene3D" id="1.10.10.60">
    <property type="entry name" value="Homeodomain-like"/>
    <property type="match status" value="1"/>
</dbReference>
<dbReference type="SUPFAM" id="SSF52172">
    <property type="entry name" value="CheY-like"/>
    <property type="match status" value="1"/>
</dbReference>
<dbReference type="InterPro" id="IPR011123">
    <property type="entry name" value="Y_Y_Y"/>
</dbReference>
<protein>
    <recommendedName>
        <fullName evidence="2">histidine kinase</fullName>
        <ecNumber evidence="2">2.7.13.3</ecNumber>
    </recommendedName>
</protein>
<keyword evidence="5" id="KW-0547">Nucleotide-binding</keyword>
<evidence type="ECO:0000256" key="8">
    <source>
        <dbReference type="ARBA" id="ARBA00023012"/>
    </source>
</evidence>
<dbReference type="Pfam" id="PF02518">
    <property type="entry name" value="HATPase_c"/>
    <property type="match status" value="1"/>
</dbReference>
<dbReference type="FunFam" id="2.60.40.10:FF:000791">
    <property type="entry name" value="Two-component system sensor histidine kinase/response regulator"/>
    <property type="match status" value="1"/>
</dbReference>
<dbReference type="KEGG" id="chk:D4L85_18040"/>
<feature type="domain" description="HTH araC/xylS-type" evidence="13">
    <location>
        <begin position="1277"/>
        <end position="1376"/>
    </location>
</feature>
<dbReference type="InterPro" id="IPR003594">
    <property type="entry name" value="HATPase_dom"/>
</dbReference>
<evidence type="ECO:0000256" key="2">
    <source>
        <dbReference type="ARBA" id="ARBA00012438"/>
    </source>
</evidence>
<evidence type="ECO:0000256" key="3">
    <source>
        <dbReference type="ARBA" id="ARBA00022553"/>
    </source>
</evidence>
<evidence type="ECO:0000256" key="11">
    <source>
        <dbReference type="ARBA" id="ARBA00023163"/>
    </source>
</evidence>
<evidence type="ECO:0000259" key="14">
    <source>
        <dbReference type="PROSITE" id="PS50109"/>
    </source>
</evidence>
<dbReference type="InterPro" id="IPR018062">
    <property type="entry name" value="HTH_AraC-typ_CS"/>
</dbReference>
<evidence type="ECO:0000256" key="7">
    <source>
        <dbReference type="ARBA" id="ARBA00022840"/>
    </source>
</evidence>
<dbReference type="PANTHER" id="PTHR43547:SF2">
    <property type="entry name" value="HYBRID SIGNAL TRANSDUCTION HISTIDINE KINASE C"/>
    <property type="match status" value="1"/>
</dbReference>
<organism evidence="16 17">
    <name type="scientific">Chryseolinea soli</name>
    <dbReference type="NCBI Taxonomy" id="2321403"/>
    <lineage>
        <taxon>Bacteria</taxon>
        <taxon>Pseudomonadati</taxon>
        <taxon>Bacteroidota</taxon>
        <taxon>Cytophagia</taxon>
        <taxon>Cytophagales</taxon>
        <taxon>Fulvivirgaceae</taxon>
        <taxon>Chryseolinea</taxon>
    </lineage>
</organism>
<keyword evidence="17" id="KW-1185">Reference proteome</keyword>
<proteinExistence type="predicted"/>
<dbReference type="PROSITE" id="PS50110">
    <property type="entry name" value="RESPONSE_REGULATORY"/>
    <property type="match status" value="1"/>
</dbReference>
<feature type="domain" description="Response regulatory" evidence="15">
    <location>
        <begin position="1130"/>
        <end position="1245"/>
    </location>
</feature>
<dbReference type="Gene3D" id="2.60.40.10">
    <property type="entry name" value="Immunoglobulins"/>
    <property type="match status" value="1"/>
</dbReference>
<dbReference type="InterPro" id="IPR009057">
    <property type="entry name" value="Homeodomain-like_sf"/>
</dbReference>
<dbReference type="SMART" id="SM00448">
    <property type="entry name" value="REC"/>
    <property type="match status" value="1"/>
</dbReference>
<dbReference type="EMBL" id="CP032382">
    <property type="protein sequence ID" value="AYB32356.1"/>
    <property type="molecule type" value="Genomic_DNA"/>
</dbReference>
<dbReference type="InterPro" id="IPR036890">
    <property type="entry name" value="HATPase_C_sf"/>
</dbReference>
<dbReference type="PANTHER" id="PTHR43547">
    <property type="entry name" value="TWO-COMPONENT HISTIDINE KINASE"/>
    <property type="match status" value="1"/>
</dbReference>
<accession>A0A385SP93</accession>
<name>A0A385SP93_9BACT</name>
<dbReference type="InterPro" id="IPR001789">
    <property type="entry name" value="Sig_transdc_resp-reg_receiver"/>
</dbReference>
<keyword evidence="7" id="KW-0067">ATP-binding</keyword>
<dbReference type="InterPro" id="IPR015943">
    <property type="entry name" value="WD40/YVTN_repeat-like_dom_sf"/>
</dbReference>
<dbReference type="SMART" id="SM00387">
    <property type="entry name" value="HATPase_c"/>
    <property type="match status" value="1"/>
</dbReference>
<dbReference type="PRINTS" id="PR00344">
    <property type="entry name" value="BCTRLSENSOR"/>
</dbReference>
<evidence type="ECO:0000256" key="1">
    <source>
        <dbReference type="ARBA" id="ARBA00000085"/>
    </source>
</evidence>
<dbReference type="GO" id="GO:0043565">
    <property type="term" value="F:sequence-specific DNA binding"/>
    <property type="evidence" value="ECO:0007669"/>
    <property type="project" value="InterPro"/>
</dbReference>
<dbReference type="InterPro" id="IPR003661">
    <property type="entry name" value="HisK_dim/P_dom"/>
</dbReference>
<dbReference type="Pfam" id="PF07495">
    <property type="entry name" value="Y_Y_Y"/>
    <property type="match status" value="1"/>
</dbReference>
<dbReference type="Pfam" id="PF12833">
    <property type="entry name" value="HTH_18"/>
    <property type="match status" value="1"/>
</dbReference>
<feature type="modified residue" description="4-aspartylphosphate" evidence="12">
    <location>
        <position position="1178"/>
    </location>
</feature>
<dbReference type="EC" id="2.7.13.3" evidence="2"/>
<dbReference type="InterPro" id="IPR013783">
    <property type="entry name" value="Ig-like_fold"/>
</dbReference>
<dbReference type="GO" id="GO:0003700">
    <property type="term" value="F:DNA-binding transcription factor activity"/>
    <property type="evidence" value="ECO:0007669"/>
    <property type="project" value="InterPro"/>
</dbReference>
<dbReference type="GO" id="GO:0000155">
    <property type="term" value="F:phosphorelay sensor kinase activity"/>
    <property type="evidence" value="ECO:0007669"/>
    <property type="project" value="InterPro"/>
</dbReference>
<dbReference type="InterPro" id="IPR011006">
    <property type="entry name" value="CheY-like_superfamily"/>
</dbReference>
<gene>
    <name evidence="16" type="ORF">D4L85_18040</name>
</gene>
<dbReference type="CDD" id="cd17574">
    <property type="entry name" value="REC_OmpR"/>
    <property type="match status" value="1"/>
</dbReference>
<dbReference type="CDD" id="cd00082">
    <property type="entry name" value="HisKA"/>
    <property type="match status" value="1"/>
</dbReference>
<dbReference type="Pfam" id="PF00072">
    <property type="entry name" value="Response_reg"/>
    <property type="match status" value="1"/>
</dbReference>
<dbReference type="SUPFAM" id="SSF55874">
    <property type="entry name" value="ATPase domain of HSP90 chaperone/DNA topoisomerase II/histidine kinase"/>
    <property type="match status" value="1"/>
</dbReference>
<dbReference type="InterPro" id="IPR011110">
    <property type="entry name" value="Reg_prop"/>
</dbReference>
<evidence type="ECO:0000256" key="4">
    <source>
        <dbReference type="ARBA" id="ARBA00022679"/>
    </source>
</evidence>
<dbReference type="SUPFAM" id="SSF46689">
    <property type="entry name" value="Homeodomain-like"/>
    <property type="match status" value="1"/>
</dbReference>
<dbReference type="RefSeq" id="WP_119755609.1">
    <property type="nucleotide sequence ID" value="NZ_CP032382.1"/>
</dbReference>
<evidence type="ECO:0000256" key="9">
    <source>
        <dbReference type="ARBA" id="ARBA00023015"/>
    </source>
</evidence>
<sequence length="1386" mass="157997">MKKRLHLFLILSILVCDFEEICAQTEQYKFSHVNVNQGLSHNQIKCFLKDSRGFVWFGTLSGLNRYDGYAIKVFRNTAGDTTSIRNSDINKMFEDPDGRIWIATWTGIDVYDPATETFHHNPSVYLNRFGIPNGTINDIRKDSQGNFWFVHNTLGLFKFQATTQTLTPLFHKEADTTSIATNHIASLADDTHGNLWLVHKNGIVERADTKTGAVTYRSFALHNFLKSDDQRYVITVDADGDVWIFMADSNRGIFHFANDGKTFVHIDDRSSPLRLKTSIVRGIVQDNKGVIWVATDHGGINLIHKKEQQVTYLFTDPSDEKSLSQNSINTMYKDYEGIIWIGTFKQGVDYYHENIIRFNLYRHAPGATSLPFDDINAFVSDEKGNLWIGTNGGGLIFFDRERNRFTQYLHNPSNPQSISNNVIVSLRMGHDKKLWIGTYFGGLNMFDGVKFTRYKHDPDNPSSLADDNVWEILEDRQHQLWIGTLNQGLERFDQQTQKFHHYPIGENSVHSTYVPALMEDRDGNLWVGTGYGIDVMEKSTGKILHYLNDAKDPGSLSNNSVLFLLQDSRGLIWVGTHGGLNVFDARTKTFKHFTEEDGLPHNSILTLVEDRQRNLWVSTPHGLSNVVIGYDSVSQAIKISCKNYDESDGLQGRQFNDNAVGETPQGELVFGGSNGFNLFRPDEIGVNKNIPKVILTDLQIFNKSVKIGETLHKQVILERSIGETETITLPHNDNVFSLEFVALNYFHPQKSQYKYKLEGFSKDWLTTDGTQRKVTYTNLDPGDYTFLVTASNNEGVWNEKPARLKIVVLPPFWKTKTAFVLYVFIILGALLLSRQLILERERMKYRIEKERQEAQQLHELDMMKIKFFTNVSHEFRTPLTLILTPLERLLKTTRDDEQRGQFQLIHRNARRLLNLVNQLLDFRRLEVQEVKLNSSEGDIVAFVKEATLSFSDLSEKKNIELAFHTAVPSLETVFDKDKLEKILFNLLSNAFKFTPEGGKVDVAMALRVQEDESKWMEIKVKDTGIGVSAEKHEKIFERFFQNDLPRTMVNQGSGIGLSITREFVKAHNGTITVESAPNEGSCFTVRIPVVEISGEGVQDAQPQWEETTLSQPATAWVAPDSQSPQLKKPVLLLVEDNEDFRFYLKDNLKGQYQILEARNGSEGWEKVVQHLPDLVVSDVMMPVMNGIELCKKIKNDPAVSHTPVVLLTARTNEEQKMEGFEIGADDYVTKPFNFEILQSRIRNLIHQRELFHKEFRKQIEVKATDINITSLDEKLIKNAIKAVEDQLENPDFSVEDLSRELGMSRVHLYKKLLALTGKAPLEFIRTIRLQRSAQLLEKSQLTISEVAYKVGFNSPKYFAKYFKDEFGMLPSAYVATKKNGPAPAAG</sequence>
<evidence type="ECO:0000313" key="16">
    <source>
        <dbReference type="EMBL" id="AYB32356.1"/>
    </source>
</evidence>
<evidence type="ECO:0000259" key="15">
    <source>
        <dbReference type="PROSITE" id="PS50110"/>
    </source>
</evidence>
<keyword evidence="11" id="KW-0804">Transcription</keyword>
<dbReference type="GO" id="GO:0005524">
    <property type="term" value="F:ATP binding"/>
    <property type="evidence" value="ECO:0007669"/>
    <property type="project" value="UniProtKB-KW"/>
</dbReference>
<dbReference type="PROSITE" id="PS50109">
    <property type="entry name" value="HIS_KIN"/>
    <property type="match status" value="1"/>
</dbReference>
<dbReference type="Pfam" id="PF07494">
    <property type="entry name" value="Reg_prop"/>
    <property type="match status" value="8"/>
</dbReference>
<comment type="catalytic activity">
    <reaction evidence="1">
        <text>ATP + protein L-histidine = ADP + protein N-phospho-L-histidine.</text>
        <dbReference type="EC" id="2.7.13.3"/>
    </reaction>
</comment>
<dbReference type="InterPro" id="IPR004358">
    <property type="entry name" value="Sig_transdc_His_kin-like_C"/>
</dbReference>
<dbReference type="Gene3D" id="3.30.565.10">
    <property type="entry name" value="Histidine kinase-like ATPase, C-terminal domain"/>
    <property type="match status" value="1"/>
</dbReference>
<keyword evidence="10" id="KW-0238">DNA-binding</keyword>